<feature type="transmembrane region" description="Helical" evidence="9">
    <location>
        <begin position="133"/>
        <end position="156"/>
    </location>
</feature>
<dbReference type="InterPro" id="IPR055348">
    <property type="entry name" value="DctQ"/>
</dbReference>
<keyword evidence="12" id="KW-1185">Reference proteome</keyword>
<protein>
    <submittedName>
        <fullName evidence="11">TRAP transporter small permease</fullName>
    </submittedName>
</protein>
<comment type="subcellular location">
    <subcellularLocation>
        <location evidence="1">Cell inner membrane</location>
        <topology evidence="1">Multi-pass membrane protein</topology>
    </subcellularLocation>
</comment>
<feature type="transmembrane region" description="Helical" evidence="9">
    <location>
        <begin position="92"/>
        <end position="113"/>
    </location>
</feature>
<reference evidence="11 12" key="1">
    <citation type="submission" date="2022-10" db="EMBL/GenBank/DDBJ databases">
        <title>Description of Fervidibacillus gen. nov. in the family Fervidibacillaceae fam. nov. with two species, Fervidibacillus albus sp. nov., and Fervidibacillus halotolerans sp. nov., isolated from tidal flat sediments.</title>
        <authorList>
            <person name="Kwon K.K."/>
            <person name="Yang S.-H."/>
        </authorList>
    </citation>
    <scope>NUCLEOTIDE SEQUENCE [LARGE SCALE GENOMIC DNA]</scope>
    <source>
        <strain evidence="11 12">DSM 23332</strain>
    </source>
</reference>
<evidence type="ECO:0000313" key="11">
    <source>
        <dbReference type="EMBL" id="MCU9594505.1"/>
    </source>
</evidence>
<dbReference type="PANTHER" id="PTHR35011">
    <property type="entry name" value="2,3-DIKETO-L-GULONATE TRAP TRANSPORTER SMALL PERMEASE PROTEIN YIAM"/>
    <property type="match status" value="1"/>
</dbReference>
<evidence type="ECO:0000256" key="8">
    <source>
        <dbReference type="ARBA" id="ARBA00038436"/>
    </source>
</evidence>
<keyword evidence="3" id="KW-1003">Cell membrane</keyword>
<sequence>MKKLNIIKELSNWIFKVEKVVAMILCTVMLSSLSAGVVFRYVLKSPLVWSDEVAILCLVWITFIGGSMGVKLNNLAAITFLIERLNDKPRKIFTLLGITITLLFVGTIVYISFGWLSSPNIALQKTASIGMPMIYGYLSIPVSFSFMLVHLVDLIFSNLKSKGGAET</sequence>
<dbReference type="Pfam" id="PF04290">
    <property type="entry name" value="DctQ"/>
    <property type="match status" value="1"/>
</dbReference>
<comment type="caution">
    <text evidence="11">The sequence shown here is derived from an EMBL/GenBank/DDBJ whole genome shotgun (WGS) entry which is preliminary data.</text>
</comment>
<evidence type="ECO:0000256" key="3">
    <source>
        <dbReference type="ARBA" id="ARBA00022475"/>
    </source>
</evidence>
<dbReference type="EMBL" id="JAOUSE010000022">
    <property type="protein sequence ID" value="MCU9594505.1"/>
    <property type="molecule type" value="Genomic_DNA"/>
</dbReference>
<keyword evidence="4" id="KW-0997">Cell inner membrane</keyword>
<evidence type="ECO:0000256" key="9">
    <source>
        <dbReference type="SAM" id="Phobius"/>
    </source>
</evidence>
<dbReference type="PANTHER" id="PTHR35011:SF11">
    <property type="entry name" value="TRAP TRANSPORTER SMALL PERMEASE PROTEIN"/>
    <property type="match status" value="1"/>
</dbReference>
<keyword evidence="2" id="KW-0813">Transport</keyword>
<evidence type="ECO:0000256" key="5">
    <source>
        <dbReference type="ARBA" id="ARBA00022692"/>
    </source>
</evidence>
<feature type="transmembrane region" description="Helical" evidence="9">
    <location>
        <begin position="53"/>
        <end position="72"/>
    </location>
</feature>
<keyword evidence="5 9" id="KW-0812">Transmembrane</keyword>
<keyword evidence="7 9" id="KW-0472">Membrane</keyword>
<organism evidence="11 12">
    <name type="scientific">Pallidibacillus thermolactis</name>
    <dbReference type="NCBI Taxonomy" id="251051"/>
    <lineage>
        <taxon>Bacteria</taxon>
        <taxon>Bacillati</taxon>
        <taxon>Bacillota</taxon>
        <taxon>Bacilli</taxon>
        <taxon>Bacillales</taxon>
        <taxon>Bacillaceae</taxon>
        <taxon>Pallidibacillus</taxon>
    </lineage>
</organism>
<comment type="similarity">
    <text evidence="8">Belongs to the TRAP transporter small permease family.</text>
</comment>
<feature type="domain" description="Tripartite ATP-independent periplasmic transporters DctQ component" evidence="10">
    <location>
        <begin position="32"/>
        <end position="159"/>
    </location>
</feature>
<proteinExistence type="inferred from homology"/>
<keyword evidence="6 9" id="KW-1133">Transmembrane helix</keyword>
<evidence type="ECO:0000256" key="6">
    <source>
        <dbReference type="ARBA" id="ARBA00022989"/>
    </source>
</evidence>
<feature type="transmembrane region" description="Helical" evidence="9">
    <location>
        <begin position="20"/>
        <end position="41"/>
    </location>
</feature>
<evidence type="ECO:0000259" key="10">
    <source>
        <dbReference type="Pfam" id="PF04290"/>
    </source>
</evidence>
<gene>
    <name evidence="11" type="ORF">OEV82_08555</name>
</gene>
<evidence type="ECO:0000313" key="12">
    <source>
        <dbReference type="Proteomes" id="UP001208656"/>
    </source>
</evidence>
<evidence type="ECO:0000256" key="1">
    <source>
        <dbReference type="ARBA" id="ARBA00004429"/>
    </source>
</evidence>
<evidence type="ECO:0000256" key="2">
    <source>
        <dbReference type="ARBA" id="ARBA00022448"/>
    </source>
</evidence>
<dbReference type="Proteomes" id="UP001208656">
    <property type="component" value="Unassembled WGS sequence"/>
</dbReference>
<accession>A0ABT2WFP9</accession>
<dbReference type="InterPro" id="IPR007387">
    <property type="entry name" value="TRAP_DctQ"/>
</dbReference>
<name>A0ABT2WFP9_9BACI</name>
<evidence type="ECO:0000256" key="4">
    <source>
        <dbReference type="ARBA" id="ARBA00022519"/>
    </source>
</evidence>
<evidence type="ECO:0000256" key="7">
    <source>
        <dbReference type="ARBA" id="ARBA00023136"/>
    </source>
</evidence>